<accession>L0MYG0</accession>
<organism evidence="1 2">
    <name type="scientific">Edwardsiella phage MSW-3</name>
    <dbReference type="NCBI Taxonomy" id="1264700"/>
    <lineage>
        <taxon>Viruses</taxon>
        <taxon>Duplodnaviria</taxon>
        <taxon>Heunggongvirae</taxon>
        <taxon>Uroviricota</taxon>
        <taxon>Caudoviricetes</taxon>
        <taxon>Yokohamavirus</taxon>
        <taxon>Yokohamavirus MSW3</taxon>
    </lineage>
</organism>
<name>L0MYG0_9CAUD</name>
<evidence type="ECO:0000313" key="1">
    <source>
        <dbReference type="EMBL" id="BAM68841.1"/>
    </source>
</evidence>
<protein>
    <submittedName>
        <fullName evidence="1">Uncharacterized protein</fullName>
    </submittedName>
</protein>
<dbReference type="RefSeq" id="YP_007348933.1">
    <property type="nucleotide sequence ID" value="NC_020082.1"/>
</dbReference>
<sequence>MATITKEFAQDIIKGHGYGVAPSAVEALARIALASLEAEPYGYTDGDRFGMVHEPRHADRLMKPRPLYTALPAPVVPPEQSWEELCRQNPDMIRAFNIMKMKRSPSTDAFTNEMRAQGVEMFANSLRIKGDDQFFDELADATADIADLFAQKLREDGDA</sequence>
<proteinExistence type="predicted"/>
<dbReference type="KEGG" id="vg:14515950"/>
<reference evidence="1 2" key="1">
    <citation type="journal article" date="2013" name="Genome Announc.">
        <title>Complete Genome Sequence of a Novel Myovirus Which Infects Atypical Strains of Edwardsiella tarda.</title>
        <authorList>
            <person name="Yasuike M."/>
            <person name="Sugaya E."/>
            <person name="Nakamura Y."/>
            <person name="Shigenobu Y."/>
            <person name="Kawato Y."/>
            <person name="Kai W."/>
            <person name="Nagai S."/>
            <person name="Fujiwara A."/>
            <person name="Sano M."/>
            <person name="Kobayashi T."/>
            <person name="Nakai T."/>
        </authorList>
    </citation>
    <scope>NUCLEOTIDE SEQUENCE [LARGE SCALE GENOMIC DNA]</scope>
</reference>
<dbReference type="OrthoDB" id="40624at10239"/>
<evidence type="ECO:0000313" key="2">
    <source>
        <dbReference type="Proteomes" id="UP000010365"/>
    </source>
</evidence>
<dbReference type="Proteomes" id="UP000010365">
    <property type="component" value="Segment"/>
</dbReference>
<dbReference type="GeneID" id="14515950"/>
<keyword evidence="2" id="KW-1185">Reference proteome</keyword>
<dbReference type="EMBL" id="AB767244">
    <property type="protein sequence ID" value="BAM68841.1"/>
    <property type="molecule type" value="Genomic_DNA"/>
</dbReference>